<organism evidence="2 3">
    <name type="scientific">Candidatus Magnetobacterium bavaricum</name>
    <dbReference type="NCBI Taxonomy" id="29290"/>
    <lineage>
        <taxon>Bacteria</taxon>
        <taxon>Pseudomonadati</taxon>
        <taxon>Nitrospirota</taxon>
        <taxon>Thermodesulfovibrionia</taxon>
        <taxon>Thermodesulfovibrionales</taxon>
        <taxon>Candidatus Magnetobacteriaceae</taxon>
        <taxon>Candidatus Magnetobacterium</taxon>
    </lineage>
</organism>
<dbReference type="EMBL" id="LACI01001466">
    <property type="protein sequence ID" value="KJU84412.1"/>
    <property type="molecule type" value="Genomic_DNA"/>
</dbReference>
<evidence type="ECO:0000313" key="3">
    <source>
        <dbReference type="Proteomes" id="UP000033423"/>
    </source>
</evidence>
<gene>
    <name evidence="2" type="ORF">MBAV_003394</name>
</gene>
<comment type="caution">
    <text evidence="2">The sequence shown here is derived from an EMBL/GenBank/DDBJ whole genome shotgun (WGS) entry which is preliminary data.</text>
</comment>
<keyword evidence="3" id="KW-1185">Reference proteome</keyword>
<dbReference type="InterPro" id="IPR059106">
    <property type="entry name" value="WHD_MalT"/>
</dbReference>
<name>A0A0F3GRM1_9BACT</name>
<feature type="domain" description="MalT-like winged helix" evidence="1">
    <location>
        <begin position="177"/>
        <end position="252"/>
    </location>
</feature>
<evidence type="ECO:0000313" key="2">
    <source>
        <dbReference type="EMBL" id="KJU84412.1"/>
    </source>
</evidence>
<reference evidence="2 3" key="1">
    <citation type="submission" date="2015-02" db="EMBL/GenBank/DDBJ databases">
        <title>Single-cell genomics of uncultivated deep-branching MTB reveals a conserved set of magnetosome genes.</title>
        <authorList>
            <person name="Kolinko S."/>
            <person name="Richter M."/>
            <person name="Glockner F.O."/>
            <person name="Brachmann A."/>
            <person name="Schuler D."/>
        </authorList>
    </citation>
    <scope>NUCLEOTIDE SEQUENCE [LARGE SCALE GENOMIC DNA]</scope>
    <source>
        <strain evidence="2">TM-1</strain>
    </source>
</reference>
<dbReference type="AlphaFoldDB" id="A0A0F3GRM1"/>
<evidence type="ECO:0000259" key="1">
    <source>
        <dbReference type="Pfam" id="PF25873"/>
    </source>
</evidence>
<sequence>MQKALEIHKPVKNMALPNLASKNLKNINSFSMLYFERLFEELQAPGVLVFDDYQDVPDKSILHEVLSKGLSLLPEGINVIIISRKEPPPSYVRFHAKQQINAIGFNEISFTLKETSALIKQASGTAMKDAVIERLYNKTGGWVTGLILTAQQMNGKNNTATYNKSATNQTTFEYFSSEIFEPLDKDVREFLLNTAYFPEFNAEMATRISTTEITEKILASRNRQYFVKERYTDDDVIFAYHDLFRDFLLRQSKEYYGSYLGEIVLQAVDILQQHGYIEQSVQLSLESKNWERFEQLIIGNVQCLIDEGKHTLIDDWFSVVPDDYMQGHPWMLLWYGLNKMYLSPVDSREILESAYGLFKKQYYSEGQLSALCGVIKTFIFQWKDFNPLDYWIAEFETSLIEVYRHTSSDKLRQEVVSGIVAALIFRQPGHRDMGYWLAEAERLVVNCRDVKTRVFVGYNIIMYYLWSGAVFKAGVIVDILSIPAREVKVSPMLRLMYLRAEAMYLYYKLSPKEVSKTVEEGLTLARQTGMHFMNNALLGTVAYISLADGNDNIARECLKKILSHMEIHQCYSSFYYQLASLLEVSKGVFPSAIEYAQRNMEMVQQSGCPFMPAINKYFLAYVLVESGRHDEAMQHVRDIEELGGTTRSGLFVYLVSAIKVLIALKNNDRTQFEDMFDTCVQFANVSGMRTFLPLQKTVALVCKTAFERGIQVKYVNELI</sequence>
<dbReference type="Proteomes" id="UP000033423">
    <property type="component" value="Unassembled WGS sequence"/>
</dbReference>
<dbReference type="SUPFAM" id="SSF48452">
    <property type="entry name" value="TPR-like"/>
    <property type="match status" value="1"/>
</dbReference>
<proteinExistence type="predicted"/>
<accession>A0A0F3GRM1</accession>
<dbReference type="InterPro" id="IPR011990">
    <property type="entry name" value="TPR-like_helical_dom_sf"/>
</dbReference>
<protein>
    <submittedName>
        <fullName evidence="2">Transcriptional regulator</fullName>
    </submittedName>
</protein>
<dbReference type="Pfam" id="PF25873">
    <property type="entry name" value="WHD_MalT"/>
    <property type="match status" value="1"/>
</dbReference>